<dbReference type="InterPro" id="IPR029063">
    <property type="entry name" value="SAM-dependent_MTases_sf"/>
</dbReference>
<organism evidence="2 3">
    <name type="scientific">Cohnella hashimotonis</name>
    <dbReference type="NCBI Taxonomy" id="2826895"/>
    <lineage>
        <taxon>Bacteria</taxon>
        <taxon>Bacillati</taxon>
        <taxon>Bacillota</taxon>
        <taxon>Bacilli</taxon>
        <taxon>Bacillales</taxon>
        <taxon>Paenibacillaceae</taxon>
        <taxon>Cohnella</taxon>
    </lineage>
</organism>
<keyword evidence="2" id="KW-0489">Methyltransferase</keyword>
<dbReference type="Gene3D" id="3.40.50.150">
    <property type="entry name" value="Vaccinia Virus protein VP39"/>
    <property type="match status" value="1"/>
</dbReference>
<evidence type="ECO:0000259" key="1">
    <source>
        <dbReference type="Pfam" id="PF08241"/>
    </source>
</evidence>
<dbReference type="GO" id="GO:0008168">
    <property type="term" value="F:methyltransferase activity"/>
    <property type="evidence" value="ECO:0007669"/>
    <property type="project" value="UniProtKB-KW"/>
</dbReference>
<keyword evidence="3" id="KW-1185">Reference proteome</keyword>
<accession>A0ABT6T9G2</accession>
<feature type="domain" description="Methyltransferase type 11" evidence="1">
    <location>
        <begin position="55"/>
        <end position="160"/>
    </location>
</feature>
<dbReference type="InterPro" id="IPR050508">
    <property type="entry name" value="Methyltransf_Superfamily"/>
</dbReference>
<dbReference type="Pfam" id="PF08241">
    <property type="entry name" value="Methyltransf_11"/>
    <property type="match status" value="1"/>
</dbReference>
<dbReference type="SUPFAM" id="SSF53335">
    <property type="entry name" value="S-adenosyl-L-methionine-dependent methyltransferases"/>
    <property type="match status" value="1"/>
</dbReference>
<reference evidence="2" key="1">
    <citation type="submission" date="2023-04" db="EMBL/GenBank/DDBJ databases">
        <title>Comparative genomic analysis of Cohnella hashimotonis sp. nov., isolated from the International Space Station.</title>
        <authorList>
            <person name="Venkateswaran K."/>
            <person name="Simpson A."/>
        </authorList>
    </citation>
    <scope>NUCLEOTIDE SEQUENCE</scope>
    <source>
        <strain evidence="2">F6_2S_P_1</strain>
    </source>
</reference>
<dbReference type="RefSeq" id="WP_282906524.1">
    <property type="nucleotide sequence ID" value="NZ_JAGRPV010000001.1"/>
</dbReference>
<dbReference type="InterPro" id="IPR013216">
    <property type="entry name" value="Methyltransf_11"/>
</dbReference>
<dbReference type="GO" id="GO:0032259">
    <property type="term" value="P:methylation"/>
    <property type="evidence" value="ECO:0007669"/>
    <property type="project" value="UniProtKB-KW"/>
</dbReference>
<evidence type="ECO:0000313" key="2">
    <source>
        <dbReference type="EMBL" id="MDI4643466.1"/>
    </source>
</evidence>
<name>A0ABT6T9G2_9BACL</name>
<dbReference type="Proteomes" id="UP001161691">
    <property type="component" value="Unassembled WGS sequence"/>
</dbReference>
<dbReference type="CDD" id="cd02440">
    <property type="entry name" value="AdoMet_MTases"/>
    <property type="match status" value="1"/>
</dbReference>
<protein>
    <submittedName>
        <fullName evidence="2">Class I SAM-dependent methyltransferase</fullName>
        <ecNumber evidence="2">2.1.-.-</ecNumber>
    </submittedName>
</protein>
<comment type="caution">
    <text evidence="2">The sequence shown here is derived from an EMBL/GenBank/DDBJ whole genome shotgun (WGS) entry which is preliminary data.</text>
</comment>
<keyword evidence="2" id="KW-0808">Transferase</keyword>
<dbReference type="EC" id="2.1.-.-" evidence="2"/>
<sequence>MTSYSSSSSPPPSSEPNHDEIYRSQAEQYDRLIAAQPLLGSRINAIRPLAGLDVVDLGAGSGRLTLPLAAMARSVLAVDLSSAMLEVAASRLTASGADNWRTAVGTHLRIPAGDASADLVVSGWSIAYSAASDTDPDGSALAAILDEIRRVLRPGGTVVIFETMGTGFATPNPPVFLLNYYDSLERVHGFAHECFPFDYTFADAAEAERLARFFFGEETGDKVAASGSPIVPEFAGVWHRVYE</sequence>
<gene>
    <name evidence="2" type="ORF">KB449_00775</name>
</gene>
<dbReference type="EMBL" id="JAGRPV010000001">
    <property type="protein sequence ID" value="MDI4643466.1"/>
    <property type="molecule type" value="Genomic_DNA"/>
</dbReference>
<proteinExistence type="predicted"/>
<dbReference type="PANTHER" id="PTHR42912">
    <property type="entry name" value="METHYLTRANSFERASE"/>
    <property type="match status" value="1"/>
</dbReference>
<evidence type="ECO:0000313" key="3">
    <source>
        <dbReference type="Proteomes" id="UP001161691"/>
    </source>
</evidence>